<dbReference type="AlphaFoldDB" id="A0ABD4QZ39"/>
<accession>A0ABD4QZ39</accession>
<reference evidence="1 2" key="1">
    <citation type="journal article" date="2017" name="J. Fish Dis.">
        <title>Comparative assessment of Vibrio virulence in marine fish larvae.</title>
        <authorList>
            <person name="Ronneseth A."/>
            <person name="Castillo D."/>
            <person name="D'Alvise P."/>
            <person name="Tonnesen O."/>
            <person name="Haugland G."/>
            <person name="Grotkjaer T."/>
            <person name="Engell-Sorensen K."/>
            <person name="Norremark L."/>
            <person name="Bergh O."/>
            <person name="Wergeland H.I."/>
            <person name="Gram L."/>
        </authorList>
    </citation>
    <scope>NUCLEOTIDE SEQUENCE [LARGE SCALE GENOMIC DNA]</scope>
    <source>
        <strain evidence="1 2">90-11-286</strain>
    </source>
</reference>
<dbReference type="EMBL" id="JAHGUI010000074">
    <property type="protein sequence ID" value="MBT2920203.1"/>
    <property type="molecule type" value="Genomic_DNA"/>
</dbReference>
<proteinExistence type="predicted"/>
<organism evidence="1 2">
    <name type="scientific">Vibrio anguillarum</name>
    <name type="common">Listonella anguillarum</name>
    <dbReference type="NCBI Taxonomy" id="55601"/>
    <lineage>
        <taxon>Bacteria</taxon>
        <taxon>Pseudomonadati</taxon>
        <taxon>Pseudomonadota</taxon>
        <taxon>Gammaproteobacteria</taxon>
        <taxon>Vibrionales</taxon>
        <taxon>Vibrionaceae</taxon>
        <taxon>Vibrio</taxon>
    </lineage>
</organism>
<name>A0ABD4QZ39_VIBAN</name>
<sequence length="198" mass="23131">MKNHFDDYSSRLTHEDRVELGKKGAIASGSIPYSDFETQYLIDNYGVISLKQIAIDLNRTYYSVVDKRKKLALQYDINFFTKKEDHYIRANALKLTQLQVANNLGRTRSSIAHRAILLGVRFIKASDDSPKTKYPQEDIELIRDLRDEGLTYTEIGWKFDIHKAYIRQLCIFEARLYDSTECYHQMLDRQKNAIHGQT</sequence>
<evidence type="ECO:0000313" key="2">
    <source>
        <dbReference type="Proteomes" id="UP000078309"/>
    </source>
</evidence>
<dbReference type="Proteomes" id="UP000078309">
    <property type="component" value="Unassembled WGS sequence"/>
</dbReference>
<evidence type="ECO:0008006" key="3">
    <source>
        <dbReference type="Google" id="ProtNLM"/>
    </source>
</evidence>
<comment type="caution">
    <text evidence="1">The sequence shown here is derived from an EMBL/GenBank/DDBJ whole genome shotgun (WGS) entry which is preliminary data.</text>
</comment>
<dbReference type="RefSeq" id="WP_064625185.1">
    <property type="nucleotide sequence ID" value="NZ_JAHGUI010000074.1"/>
</dbReference>
<evidence type="ECO:0000313" key="1">
    <source>
        <dbReference type="EMBL" id="MBT2920203.1"/>
    </source>
</evidence>
<gene>
    <name evidence="1" type="ORF">PL14_16125</name>
</gene>
<protein>
    <recommendedName>
        <fullName evidence="3">DNA-binding protein</fullName>
    </recommendedName>
</protein>